<evidence type="ECO:0000313" key="2">
    <source>
        <dbReference type="Proteomes" id="UP000199585"/>
    </source>
</evidence>
<dbReference type="AlphaFoldDB" id="A0A1H8J6T5"/>
<organism evidence="1 2">
    <name type="scientific">Loktanella fryxellensis</name>
    <dbReference type="NCBI Taxonomy" id="245187"/>
    <lineage>
        <taxon>Bacteria</taxon>
        <taxon>Pseudomonadati</taxon>
        <taxon>Pseudomonadota</taxon>
        <taxon>Alphaproteobacteria</taxon>
        <taxon>Rhodobacterales</taxon>
        <taxon>Roseobacteraceae</taxon>
        <taxon>Loktanella</taxon>
    </lineage>
</organism>
<protein>
    <submittedName>
        <fullName evidence="1">Bacteriophage lambda head decoration protein D</fullName>
    </submittedName>
</protein>
<dbReference type="Pfam" id="PF02924">
    <property type="entry name" value="HDPD"/>
    <property type="match status" value="1"/>
</dbReference>
<dbReference type="STRING" id="245187.SAMN04488003_1337"/>
<dbReference type="Proteomes" id="UP000199585">
    <property type="component" value="Unassembled WGS sequence"/>
</dbReference>
<gene>
    <name evidence="1" type="ORF">SAMN04488003_1337</name>
</gene>
<evidence type="ECO:0000313" key="1">
    <source>
        <dbReference type="EMBL" id="SEN75768.1"/>
    </source>
</evidence>
<name>A0A1H8J6T5_9RHOB</name>
<dbReference type="OrthoDB" id="7358956at2"/>
<accession>A0A1H8J6T5</accession>
<sequence>MPTLTETRHAGGFLVWEALRDYCRSTVILASGNLQPGTILGKIIASGKYAAHDPAAANGTQTAAAILWDSVDASGGDKNAVVLIRGPAIVNQYEITIPGTPTAPQIAAAHAALLTLGILVR</sequence>
<dbReference type="EMBL" id="FOCI01000033">
    <property type="protein sequence ID" value="SEN75768.1"/>
    <property type="molecule type" value="Genomic_DNA"/>
</dbReference>
<reference evidence="1 2" key="1">
    <citation type="submission" date="2016-10" db="EMBL/GenBank/DDBJ databases">
        <authorList>
            <person name="de Groot N.N."/>
        </authorList>
    </citation>
    <scope>NUCLEOTIDE SEQUENCE [LARGE SCALE GENOMIC DNA]</scope>
    <source>
        <strain evidence="1 2">DSM 16213</strain>
    </source>
</reference>
<proteinExistence type="predicted"/>
<dbReference type="RefSeq" id="WP_089905518.1">
    <property type="nucleotide sequence ID" value="NZ_FOCI01000033.1"/>
</dbReference>
<dbReference type="InterPro" id="IPR004195">
    <property type="entry name" value="Head_decoration_D"/>
</dbReference>
<keyword evidence="2" id="KW-1185">Reference proteome</keyword>